<keyword evidence="2" id="KW-1185">Reference proteome</keyword>
<dbReference type="RefSeq" id="WP_115363910.1">
    <property type="nucleotide sequence ID" value="NZ_QDKL01000004.1"/>
</dbReference>
<proteinExistence type="predicted"/>
<gene>
    <name evidence="1" type="ORF">DAY19_14860</name>
</gene>
<sequence>MTNTWALRERALFSINGKIYFTKEANFLLKAYQYSKCSIDENKNKDYFNELVGALSTQEGVEAAPLVPNDSQIQRIKKIMLIGKLLSLEHEFLSTPKFEKCKVPKAYRKTVEQIFNTNLELAKRYKSFINNKDIITPESLVKRSTSYRTHILKDIQSRLFL</sequence>
<reference evidence="2" key="1">
    <citation type="journal article" date="2019" name="Int. J. Syst. Evol. Microbiol.">
        <title>Halobacteriovorax valvorus sp. nov., a novel prokaryotic predator isolated from coastal seawater of China.</title>
        <authorList>
            <person name="Chen M.-X."/>
        </authorList>
    </citation>
    <scope>NUCLEOTIDE SEQUENCE [LARGE SCALE GENOMIC DNA]</scope>
    <source>
        <strain evidence="2">BL9</strain>
    </source>
</reference>
<protein>
    <submittedName>
        <fullName evidence="1">Uncharacterized protein</fullName>
    </submittedName>
</protein>
<accession>A0ABY0IBV0</accession>
<evidence type="ECO:0000313" key="1">
    <source>
        <dbReference type="EMBL" id="RZF20438.1"/>
    </source>
</evidence>
<organism evidence="1 2">
    <name type="scientific">Halobacteriovorax vibrionivorans</name>
    <dbReference type="NCBI Taxonomy" id="2152716"/>
    <lineage>
        <taxon>Bacteria</taxon>
        <taxon>Pseudomonadati</taxon>
        <taxon>Bdellovibrionota</taxon>
        <taxon>Bacteriovoracia</taxon>
        <taxon>Bacteriovoracales</taxon>
        <taxon>Halobacteriovoraceae</taxon>
        <taxon>Halobacteriovorax</taxon>
    </lineage>
</organism>
<dbReference type="EMBL" id="QDKL01000004">
    <property type="protein sequence ID" value="RZF20438.1"/>
    <property type="molecule type" value="Genomic_DNA"/>
</dbReference>
<dbReference type="Proteomes" id="UP000443582">
    <property type="component" value="Unassembled WGS sequence"/>
</dbReference>
<name>A0ABY0IBV0_9BACT</name>
<evidence type="ECO:0000313" key="2">
    <source>
        <dbReference type="Proteomes" id="UP000443582"/>
    </source>
</evidence>
<comment type="caution">
    <text evidence="1">The sequence shown here is derived from an EMBL/GenBank/DDBJ whole genome shotgun (WGS) entry which is preliminary data.</text>
</comment>